<keyword evidence="2" id="KW-0472">Membrane</keyword>
<keyword evidence="4" id="KW-1185">Reference proteome</keyword>
<feature type="transmembrane region" description="Helical" evidence="2">
    <location>
        <begin position="65"/>
        <end position="87"/>
    </location>
</feature>
<sequence length="108" mass="12207">MQDHKSTSISHQTNNTNKQRPQIQGKYRSVQDIRLERVFHYEALDGCCPCDDDDRKCVYCVHPAYTYYIAALLGFLSIPSLAAYVVAISDCLSNPSRCANGLIEDDLF</sequence>
<evidence type="ECO:0000256" key="2">
    <source>
        <dbReference type="SAM" id="Phobius"/>
    </source>
</evidence>
<evidence type="ECO:0000313" key="3">
    <source>
        <dbReference type="EMBL" id="KAK9169305.1"/>
    </source>
</evidence>
<feature type="compositionally biased region" description="Polar residues" evidence="1">
    <location>
        <begin position="7"/>
        <end position="22"/>
    </location>
</feature>
<evidence type="ECO:0000313" key="4">
    <source>
        <dbReference type="Proteomes" id="UP001420932"/>
    </source>
</evidence>
<evidence type="ECO:0000256" key="1">
    <source>
        <dbReference type="SAM" id="MobiDB-lite"/>
    </source>
</evidence>
<keyword evidence="2" id="KW-1133">Transmembrane helix</keyword>
<gene>
    <name evidence="3" type="ORF">Syun_001445</name>
</gene>
<dbReference type="EMBL" id="JBBNAF010000001">
    <property type="protein sequence ID" value="KAK9169305.1"/>
    <property type="molecule type" value="Genomic_DNA"/>
</dbReference>
<accession>A0AAP0LGP0</accession>
<dbReference type="AlphaFoldDB" id="A0AAP0LGP0"/>
<proteinExistence type="predicted"/>
<protein>
    <submittedName>
        <fullName evidence="3">Uncharacterized protein</fullName>
    </submittedName>
</protein>
<name>A0AAP0LGP0_9MAGN</name>
<dbReference type="Proteomes" id="UP001420932">
    <property type="component" value="Unassembled WGS sequence"/>
</dbReference>
<comment type="caution">
    <text evidence="3">The sequence shown here is derived from an EMBL/GenBank/DDBJ whole genome shotgun (WGS) entry which is preliminary data.</text>
</comment>
<keyword evidence="2" id="KW-0812">Transmembrane</keyword>
<reference evidence="3 4" key="1">
    <citation type="submission" date="2024-01" db="EMBL/GenBank/DDBJ databases">
        <title>Genome assemblies of Stephania.</title>
        <authorList>
            <person name="Yang L."/>
        </authorList>
    </citation>
    <scope>NUCLEOTIDE SEQUENCE [LARGE SCALE GENOMIC DNA]</scope>
    <source>
        <strain evidence="3">YNDBR</strain>
        <tissue evidence="3">Leaf</tissue>
    </source>
</reference>
<feature type="region of interest" description="Disordered" evidence="1">
    <location>
        <begin position="1"/>
        <end position="26"/>
    </location>
</feature>
<organism evidence="3 4">
    <name type="scientific">Stephania yunnanensis</name>
    <dbReference type="NCBI Taxonomy" id="152371"/>
    <lineage>
        <taxon>Eukaryota</taxon>
        <taxon>Viridiplantae</taxon>
        <taxon>Streptophyta</taxon>
        <taxon>Embryophyta</taxon>
        <taxon>Tracheophyta</taxon>
        <taxon>Spermatophyta</taxon>
        <taxon>Magnoliopsida</taxon>
        <taxon>Ranunculales</taxon>
        <taxon>Menispermaceae</taxon>
        <taxon>Menispermoideae</taxon>
        <taxon>Cissampelideae</taxon>
        <taxon>Stephania</taxon>
    </lineage>
</organism>